<dbReference type="RefSeq" id="YP_002601014.1">
    <property type="nucleotide sequence ID" value="NC_012101.1"/>
</dbReference>
<dbReference type="AlphaFoldDB" id="C0JWK9"/>
<evidence type="ECO:0000256" key="1">
    <source>
        <dbReference type="SAM" id="MobiDB-lite"/>
    </source>
</evidence>
<reference evidence="2" key="2">
    <citation type="journal article" date="2009" name="Mol. Biol. Evol.">
        <title>The chloroplast genomes of the green algae Pyramimonas, Monomastix, and Pycnococcus shed new light on the evolutionary history of prasinophytes and the origin of the secondary chloroplasts of euglenids.</title>
        <authorList>
            <person name="Turmel M."/>
            <person name="Gagnon M.C."/>
            <person name="O'Kelly C.J."/>
            <person name="Otis C."/>
            <person name="Lemieux C."/>
        </authorList>
    </citation>
    <scope>NUCLEOTIDE SEQUENCE</scope>
</reference>
<geneLocation type="chloroplast" evidence="2"/>
<evidence type="ECO:0000313" key="2">
    <source>
        <dbReference type="EMBL" id="ACK36932.1"/>
    </source>
</evidence>
<keyword evidence="2" id="KW-0150">Chloroplast</keyword>
<dbReference type="GeneID" id="7441147"/>
<accession>C0JWK9</accession>
<dbReference type="EMBL" id="FJ493497">
    <property type="protein sequence ID" value="ACK36932.1"/>
    <property type="molecule type" value="Genomic_DNA"/>
</dbReference>
<gene>
    <name evidence="2" type="primary">orf62</name>
</gene>
<protein>
    <submittedName>
        <fullName evidence="2">Uncharacterized protein orf62</fullName>
    </submittedName>
</protein>
<proteinExistence type="predicted"/>
<reference evidence="2" key="1">
    <citation type="journal article" date="2006" name="BMC Biol.">
        <title>The complete chloroplast DNA sequence of the green alga Oltmannsiellopsis viridis reveals a distinctive quadripartite architecture in the chloroplast genome of early diverging ulvophytes.</title>
        <authorList>
            <person name="Pombert J.F."/>
            <person name="Lemieux C."/>
            <person name="Turmel M."/>
        </authorList>
    </citation>
    <scope>NUCLEOTIDE SEQUENCE</scope>
</reference>
<feature type="region of interest" description="Disordered" evidence="1">
    <location>
        <begin position="13"/>
        <end position="42"/>
    </location>
</feature>
<name>C0JWK9_MONSK</name>
<keyword evidence="2" id="KW-0934">Plastid</keyword>
<organism evidence="2">
    <name type="scientific">Monomastix sp. (strain OKE-1)</name>
    <dbReference type="NCBI Taxonomy" id="141716"/>
    <lineage>
        <taxon>Eukaryota</taxon>
        <taxon>Viridiplantae</taxon>
        <taxon>Chlorophyta</taxon>
        <taxon>Mamiellophyceae</taxon>
        <taxon>Monomastigales</taxon>
        <taxon>Monomastigaceae</taxon>
        <taxon>Monomastix</taxon>
    </lineage>
</organism>
<sequence length="62" mass="6960">MLRGKAQNLIFPQTYAPPSGENFVPERLPQGPQGRRGETFGPQGGERFDLVCFSALTFEVRY</sequence>